<evidence type="ECO:0000259" key="1">
    <source>
        <dbReference type="Pfam" id="PF13842"/>
    </source>
</evidence>
<dbReference type="Pfam" id="PF13842">
    <property type="entry name" value="zf-Tnp_2"/>
    <property type="match status" value="1"/>
</dbReference>
<dbReference type="Proteomes" id="UP001231518">
    <property type="component" value="Chromosome 5"/>
</dbReference>
<evidence type="ECO:0000313" key="3">
    <source>
        <dbReference type="Proteomes" id="UP001231518"/>
    </source>
</evidence>
<keyword evidence="3" id="KW-1185">Reference proteome</keyword>
<feature type="domain" description="PiggyBac transposable element-derived protein 4 C-terminal zinc-finger" evidence="1">
    <location>
        <begin position="83"/>
        <end position="118"/>
    </location>
</feature>
<dbReference type="AlphaFoldDB" id="A0AAD7Z0M8"/>
<accession>A0AAD7Z0M8</accession>
<gene>
    <name evidence="2" type="ORF">PYW07_014906</name>
</gene>
<name>A0AAD7Z0M8_MYTSE</name>
<dbReference type="EMBL" id="JARGEI010000003">
    <property type="protein sequence ID" value="KAJ8734355.1"/>
    <property type="molecule type" value="Genomic_DNA"/>
</dbReference>
<evidence type="ECO:0000313" key="2">
    <source>
        <dbReference type="EMBL" id="KAJ8734355.1"/>
    </source>
</evidence>
<comment type="caution">
    <text evidence="2">The sequence shown here is derived from an EMBL/GenBank/DDBJ whole genome shotgun (WGS) entry which is preliminary data.</text>
</comment>
<organism evidence="2 3">
    <name type="scientific">Mythimna separata</name>
    <name type="common">Oriental armyworm</name>
    <name type="synonym">Pseudaletia separata</name>
    <dbReference type="NCBI Taxonomy" id="271217"/>
    <lineage>
        <taxon>Eukaryota</taxon>
        <taxon>Metazoa</taxon>
        <taxon>Ecdysozoa</taxon>
        <taxon>Arthropoda</taxon>
        <taxon>Hexapoda</taxon>
        <taxon>Insecta</taxon>
        <taxon>Pterygota</taxon>
        <taxon>Neoptera</taxon>
        <taxon>Endopterygota</taxon>
        <taxon>Lepidoptera</taxon>
        <taxon>Glossata</taxon>
        <taxon>Ditrysia</taxon>
        <taxon>Noctuoidea</taxon>
        <taxon>Noctuidae</taxon>
        <taxon>Noctuinae</taxon>
        <taxon>Hadenini</taxon>
        <taxon>Mythimna</taxon>
    </lineage>
</organism>
<dbReference type="InterPro" id="IPR032718">
    <property type="entry name" value="PGBD4_Znf_C"/>
</dbReference>
<sequence>MPTAGFPDRVECRLTAGTPATPPAPKLQPWQISKLQVKKSEVRNWPYVIARPLTVETTKTALARKPNTVRPILKGNHYITAGPCKLARCVWCKKSRTRYICKQCSVSLCLQICFEEYHTVP</sequence>
<reference evidence="2" key="1">
    <citation type="submission" date="2023-03" db="EMBL/GenBank/DDBJ databases">
        <title>Chromosome-level genomes of two armyworms, Mythimna separata and Mythimna loreyi, provide insights into the biosynthesis and reception of sex pheromones.</title>
        <authorList>
            <person name="Zhao H."/>
        </authorList>
    </citation>
    <scope>NUCLEOTIDE SEQUENCE</scope>
    <source>
        <strain evidence="2">BeijingLab</strain>
        <tissue evidence="2">Pupa</tissue>
    </source>
</reference>
<proteinExistence type="predicted"/>
<protein>
    <recommendedName>
        <fullName evidence="1">PiggyBac transposable element-derived protein 4 C-terminal zinc-finger domain-containing protein</fullName>
    </recommendedName>
</protein>